<dbReference type="AlphaFoldDB" id="A0A812Y3N2"/>
<feature type="compositionally biased region" description="Polar residues" evidence="2">
    <location>
        <begin position="53"/>
        <end position="63"/>
    </location>
</feature>
<dbReference type="EMBL" id="CAJNIZ010046871">
    <property type="protein sequence ID" value="CAE7758332.1"/>
    <property type="molecule type" value="Genomic_DNA"/>
</dbReference>
<dbReference type="Proteomes" id="UP000649617">
    <property type="component" value="Unassembled WGS sequence"/>
</dbReference>
<feature type="region of interest" description="Disordered" evidence="2">
    <location>
        <begin position="495"/>
        <end position="526"/>
    </location>
</feature>
<accession>A0A812Y3N2</accession>
<keyword evidence="4" id="KW-1185">Reference proteome</keyword>
<keyword evidence="1" id="KW-0175">Coiled coil</keyword>
<evidence type="ECO:0000313" key="4">
    <source>
        <dbReference type="Proteomes" id="UP000649617"/>
    </source>
</evidence>
<dbReference type="InterPro" id="IPR021109">
    <property type="entry name" value="Peptidase_aspartic_dom_sf"/>
</dbReference>
<feature type="compositionally biased region" description="Basic and acidic residues" evidence="2">
    <location>
        <begin position="495"/>
        <end position="507"/>
    </location>
</feature>
<evidence type="ECO:0000256" key="2">
    <source>
        <dbReference type="SAM" id="MobiDB-lite"/>
    </source>
</evidence>
<dbReference type="OrthoDB" id="6083932at2759"/>
<evidence type="ECO:0000256" key="1">
    <source>
        <dbReference type="SAM" id="Coils"/>
    </source>
</evidence>
<sequence length="1210" mass="133478">MPLLHTRRRRSQEQWNLLSSGRRSRKESLPEYIVRFQQAQSTLGGRRPPEQGSRLSSLSPSQFGSRFRGKAHHLAARSSLGAVLLNLRKLDRVTAESKKGTFFGEHEPEQDEEDEWPEDGDDYFPVWNEVQDGADIDEGDVIDEDDLVDVLASYQDVRQALKQTRNARGFYPPRFPGAKGKKGHGKGSSFGPVPGLVEGSGIGARNVRQTAPRVPRVPRQALPTASAQGTSFYWAGRDSGPVTEFFTESVPETKVSFLTSGHSRADVPFVGVITSSAEAIVDTAAQEGLIGRPAPALLRLFEALRKFGLKGRWTGEASEARGIGGAAKTVGVVEVPVGVGRVPGVVALTVVTEDVPFLLPINLLRALKASVDLGENRLHLRAVNTECVMNVLPSGPHDHVRSSSAQATLATFTGGPDVRSQPSTRTRALARALGQALVCSSVGTLSVNNKPVVAAPFADTFDCVNFGQHEHLDYPGAGRHGQGTSVPQLLGKQEAHCHDAGEGDTRTGAEQVQARGTLPERWGQRSQELVPLQKEKDRTIEIIQGDLLQQLAEARAMNEDLQAQLDMASGSFLEFERAEENLTLMETQIGDLDQTTQNYVRAMISEYRRLKLCEEAAAIELNNYQAMLVVQRNQVARNQAAMNRTTAWWRGGLLLRRDRRDLSNEPSIPDKVYIVLNEPNLIIGAEFSEHYAEADSNVLAQAVQDYLIDSSPPASKLRLKLNGTTEFEAWNLMEDKKPGHIIVDVGNVRNNLDMACRLVRHQHGQGGTYAMYLDPKQSSYFEKHHGWQHAIKELGANHEAVNGATVLLRGSKSRRLERRRPSQSFTATWGTQEQGAVQSSFIVEGEATPGAMGGCFGYELHDQRLSKLRERFKFGKFKRLQELPEGTSFNGRRIQQDSDDFNVKVDMMKFVEERLSEVHLEKGRKSVPDSSATAEEVKRVRAAIGSFAWCAKEARPDAAAGASILASKMTKMKIKDIVALNKVIAQVKSKPGLTLQYHSIPFDDLRFGVATDASWDNYEDGSSQGAVGVLAYHKDLLEGKTAKCSLLWWKSGKLRRKVPSTLAAETQSLNRGLGELMWTKAIVQHLIDPEFELQEYFNKVKIQADLVLQKGDASIDAKSVFDNVTKEGAIAQDKYTALEVAIVRERADGLGVEVRWVEHQSMVVDALTKVNGNPTALYKLLDSGCYRIVAEEALLDERAALKAEGRVKRR</sequence>
<feature type="coiled-coil region" evidence="1">
    <location>
        <begin position="544"/>
        <end position="595"/>
    </location>
</feature>
<feature type="region of interest" description="Disordered" evidence="2">
    <location>
        <begin position="1"/>
        <end position="26"/>
    </location>
</feature>
<organism evidence="3 4">
    <name type="scientific">Symbiodinium pilosum</name>
    <name type="common">Dinoflagellate</name>
    <dbReference type="NCBI Taxonomy" id="2952"/>
    <lineage>
        <taxon>Eukaryota</taxon>
        <taxon>Sar</taxon>
        <taxon>Alveolata</taxon>
        <taxon>Dinophyceae</taxon>
        <taxon>Suessiales</taxon>
        <taxon>Symbiodiniaceae</taxon>
        <taxon>Symbiodinium</taxon>
    </lineage>
</organism>
<feature type="region of interest" description="Disordered" evidence="2">
    <location>
        <begin position="168"/>
        <end position="187"/>
    </location>
</feature>
<proteinExistence type="predicted"/>
<gene>
    <name evidence="3" type="primary">C15C7.7</name>
    <name evidence="3" type="ORF">SPIL2461_LOCUS22082</name>
</gene>
<name>A0A812Y3N2_SYMPI</name>
<feature type="region of interest" description="Disordered" evidence="2">
    <location>
        <begin position="38"/>
        <end position="63"/>
    </location>
</feature>
<feature type="compositionally biased region" description="Basic residues" evidence="2">
    <location>
        <begin position="1"/>
        <end position="10"/>
    </location>
</feature>
<reference evidence="3" key="1">
    <citation type="submission" date="2021-02" db="EMBL/GenBank/DDBJ databases">
        <authorList>
            <person name="Dougan E. K."/>
            <person name="Rhodes N."/>
            <person name="Thang M."/>
            <person name="Chan C."/>
        </authorList>
    </citation>
    <scope>NUCLEOTIDE SEQUENCE</scope>
</reference>
<dbReference type="Gene3D" id="2.40.70.10">
    <property type="entry name" value="Acid Proteases"/>
    <property type="match status" value="1"/>
</dbReference>
<comment type="caution">
    <text evidence="3">The sequence shown here is derived from an EMBL/GenBank/DDBJ whole genome shotgun (WGS) entry which is preliminary data.</text>
</comment>
<evidence type="ECO:0000313" key="3">
    <source>
        <dbReference type="EMBL" id="CAE7758332.1"/>
    </source>
</evidence>
<protein>
    <submittedName>
        <fullName evidence="3">C15C7.7 protein</fullName>
    </submittedName>
</protein>